<keyword evidence="6" id="KW-1185">Reference proteome</keyword>
<sequence>MAGPTPAFWQERFDTATTPWDRGAPGPQLERWIAEGAIAPGQRVLVPGCGSGWDVAALAEAGVAVTGIDYVEGAVTRTRHRLADRSLQAEVVQADVLAWNPPQPVDAVYEQTCLCALHPDHWTAYAAQLTAWVRPGGTLFAMFMQRPDPSSADGVVTGPPYHCDIHAMRALFPSSPWQWPKPPYERIAHPSLAYELAVVLTRAA</sequence>
<comment type="caution">
    <text evidence="5">The sequence shown here is derived from an EMBL/GenBank/DDBJ whole genome shotgun (WGS) entry which is preliminary data.</text>
</comment>
<proteinExistence type="predicted"/>
<organism evidence="5 6">
    <name type="scientific">Variovorax rhizosphaerae</name>
    <dbReference type="NCBI Taxonomy" id="1836200"/>
    <lineage>
        <taxon>Bacteria</taxon>
        <taxon>Pseudomonadati</taxon>
        <taxon>Pseudomonadota</taxon>
        <taxon>Betaproteobacteria</taxon>
        <taxon>Burkholderiales</taxon>
        <taxon>Comamonadaceae</taxon>
        <taxon>Variovorax</taxon>
    </lineage>
</organism>
<evidence type="ECO:0000256" key="1">
    <source>
        <dbReference type="ARBA" id="ARBA00022553"/>
    </source>
</evidence>
<dbReference type="Gene3D" id="3.40.50.150">
    <property type="entry name" value="Vaccinia Virus protein VP39"/>
    <property type="match status" value="1"/>
</dbReference>
<keyword evidence="3" id="KW-0808">Transferase</keyword>
<protein>
    <submittedName>
        <fullName evidence="5">Methyltransferase domain-containing protein</fullName>
    </submittedName>
</protein>
<dbReference type="PROSITE" id="PS51585">
    <property type="entry name" value="SAM_MT_TPMT"/>
    <property type="match status" value="1"/>
</dbReference>
<dbReference type="InterPro" id="IPR029063">
    <property type="entry name" value="SAM-dependent_MTases_sf"/>
</dbReference>
<reference evidence="5 6" key="1">
    <citation type="submission" date="2024-03" db="EMBL/GenBank/DDBJ databases">
        <title>Novel species of the genus Variovorax.</title>
        <authorList>
            <person name="Liu Q."/>
            <person name="Xin Y.-H."/>
        </authorList>
    </citation>
    <scope>NUCLEOTIDE SEQUENCE [LARGE SCALE GENOMIC DNA]</scope>
    <source>
        <strain evidence="5 6">KACC 18900</strain>
    </source>
</reference>
<accession>A0ABU8WP48</accession>
<dbReference type="Proteomes" id="UP001385892">
    <property type="component" value="Unassembled WGS sequence"/>
</dbReference>
<evidence type="ECO:0000256" key="4">
    <source>
        <dbReference type="ARBA" id="ARBA00022691"/>
    </source>
</evidence>
<dbReference type="GO" id="GO:0008168">
    <property type="term" value="F:methyltransferase activity"/>
    <property type="evidence" value="ECO:0007669"/>
    <property type="project" value="UniProtKB-KW"/>
</dbReference>
<name>A0ABU8WP48_9BURK</name>
<dbReference type="RefSeq" id="WP_340344297.1">
    <property type="nucleotide sequence ID" value="NZ_JBBKZT010000009.1"/>
</dbReference>
<dbReference type="EMBL" id="JBBKZT010000009">
    <property type="protein sequence ID" value="MEJ8849174.1"/>
    <property type="molecule type" value="Genomic_DNA"/>
</dbReference>
<dbReference type="Pfam" id="PF05724">
    <property type="entry name" value="TPMT"/>
    <property type="match status" value="1"/>
</dbReference>
<dbReference type="PANTHER" id="PTHR32183:SF6">
    <property type="entry name" value="CYSTEINE SULFINATE DESULFINASE_CYSTEINE DESULFURASE AND RELATED ENZYMES"/>
    <property type="match status" value="1"/>
</dbReference>
<evidence type="ECO:0000313" key="5">
    <source>
        <dbReference type="EMBL" id="MEJ8849174.1"/>
    </source>
</evidence>
<keyword evidence="2 5" id="KW-0489">Methyltransferase</keyword>
<keyword evidence="4" id="KW-0949">S-adenosyl-L-methionine</keyword>
<evidence type="ECO:0000313" key="6">
    <source>
        <dbReference type="Proteomes" id="UP001385892"/>
    </source>
</evidence>
<dbReference type="SUPFAM" id="SSF53335">
    <property type="entry name" value="S-adenosyl-L-methionine-dependent methyltransferases"/>
    <property type="match status" value="1"/>
</dbReference>
<keyword evidence="1" id="KW-0597">Phosphoprotein</keyword>
<dbReference type="GO" id="GO:0032259">
    <property type="term" value="P:methylation"/>
    <property type="evidence" value="ECO:0007669"/>
    <property type="project" value="UniProtKB-KW"/>
</dbReference>
<evidence type="ECO:0000256" key="3">
    <source>
        <dbReference type="ARBA" id="ARBA00022679"/>
    </source>
</evidence>
<dbReference type="PANTHER" id="PTHR32183">
    <property type="match status" value="1"/>
</dbReference>
<gene>
    <name evidence="5" type="ORF">WKW82_21130</name>
</gene>
<evidence type="ECO:0000256" key="2">
    <source>
        <dbReference type="ARBA" id="ARBA00022603"/>
    </source>
</evidence>
<dbReference type="InterPro" id="IPR008854">
    <property type="entry name" value="TPMT"/>
</dbReference>
<dbReference type="CDD" id="cd02440">
    <property type="entry name" value="AdoMet_MTases"/>
    <property type="match status" value="1"/>
</dbReference>